<dbReference type="EMBL" id="QVQA01000055">
    <property type="protein sequence ID" value="KAF5097980.1"/>
    <property type="molecule type" value="Genomic_DNA"/>
</dbReference>
<name>A0ACB6V4U0_9ASCO</name>
<protein>
    <submittedName>
        <fullName evidence="1">Uncharacterized protein</fullName>
    </submittedName>
</protein>
<keyword evidence="2" id="KW-1185">Reference proteome</keyword>
<gene>
    <name evidence="1" type="ORF">D0Z00_002195</name>
</gene>
<accession>A0ACB6V4U0</accession>
<comment type="caution">
    <text evidence="1">The sequence shown here is derived from an EMBL/GenBank/DDBJ whole genome shotgun (WGS) entry which is preliminary data.</text>
</comment>
<reference evidence="1 2" key="1">
    <citation type="journal article" date="2020" name="Front. Microbiol.">
        <title>Phenotypic and Genetic Characterization of the Cheese Ripening Yeast Geotrichum candidum.</title>
        <authorList>
            <person name="Perkins V."/>
            <person name="Vignola S."/>
            <person name="Lessard M.H."/>
            <person name="Plante P.L."/>
            <person name="Corbeil J."/>
            <person name="Dugat-Bony E."/>
            <person name="Frenette M."/>
            <person name="Labrie S."/>
        </authorList>
    </citation>
    <scope>NUCLEOTIDE SEQUENCE [LARGE SCALE GENOMIC DNA]</scope>
    <source>
        <strain evidence="1 2">LMA-1147</strain>
    </source>
</reference>
<evidence type="ECO:0000313" key="1">
    <source>
        <dbReference type="EMBL" id="KAF5097980.1"/>
    </source>
</evidence>
<proteinExistence type="predicted"/>
<organism evidence="1 2">
    <name type="scientific">Geotrichum galactomycetum</name>
    <dbReference type="NCBI Taxonomy" id="27317"/>
    <lineage>
        <taxon>Eukaryota</taxon>
        <taxon>Fungi</taxon>
        <taxon>Dikarya</taxon>
        <taxon>Ascomycota</taxon>
        <taxon>Saccharomycotina</taxon>
        <taxon>Dipodascomycetes</taxon>
        <taxon>Dipodascales</taxon>
        <taxon>Dipodascaceae</taxon>
        <taxon>Geotrichum</taxon>
    </lineage>
</organism>
<evidence type="ECO:0000313" key="2">
    <source>
        <dbReference type="Proteomes" id="UP000744676"/>
    </source>
</evidence>
<dbReference type="Proteomes" id="UP000744676">
    <property type="component" value="Unassembled WGS sequence"/>
</dbReference>
<sequence length="732" mass="81549">MIRSNVARLGFLNRAATARLAGMLLRPNTTPAIAVARSTILLRSNSTTTAPAATEIEATESQIAKAPLRGQRAQKSQKPSRRTVAERNPELHEKYSQLDALLSQNKLVEASNLFKETYTPEAANMFRYFNEGQDSVSLSIRFFRSISSAYKKGKGEGLIPLPELFALYNAGKLRYGWMCSEVILHEVANGNYKQGIEAWVNYYESFDNVKTVQKTENKEAACAALIAYIASCVQENTEIASKIALFLVPLKTVPDETEVLNLIRFSGITFEKSLVSSIVQGFKTLRLQSLDPASLDFLNNLPIDRPNELENRYNDCKTISANTGNPLPESTYARFIFCFAESGRAQQAFDVWNDLLQTGVSPSVQTWNMLLKAAALSKGSSVAVTEGILAKMAEANVKPNSDSYGTLIDVYFKAGLPTTAIDIFEKIQKGLFENISTNLKIFNVMLNGLLNSGNDELARKLLMEGIEIGFSPNVVSFNTFIKTYIKQKKYDQVEKVLLLMDQYGVSPDIATYSNLLDNLYKSANAKKVDPSIHIEALLKDMNKNGIRSSTLTLTSLIDGLAKSGNPQAANDLFKLMRIKKIRPNIRTFTALINGEVLAGNLPQAVEYFKEMPAFGVPPIISTYNQIIHAFAERGSVNDCLKYFHLANDSKKVSVNRYTYTFVLQAIYNSRKFHIANEVLDVMKKEKPNFVVGRPLQALLLKFQSRGITLPEFKFKVFEDLSPEAMQKTASRD</sequence>